<dbReference type="PROSITE" id="PS50294">
    <property type="entry name" value="WD_REPEATS_REGION"/>
    <property type="match status" value="1"/>
</dbReference>
<feature type="repeat" description="WD" evidence="8">
    <location>
        <begin position="166"/>
        <end position="207"/>
    </location>
</feature>
<feature type="region of interest" description="Disordered" evidence="9">
    <location>
        <begin position="341"/>
        <end position="361"/>
    </location>
</feature>
<feature type="compositionally biased region" description="Basic and acidic residues" evidence="9">
    <location>
        <begin position="350"/>
        <end position="361"/>
    </location>
</feature>
<dbReference type="SMR" id="A0A1I7S739"/>
<evidence type="ECO:0000313" key="13">
    <source>
        <dbReference type="Proteomes" id="UP000095284"/>
    </source>
</evidence>
<accession>A0A1I7S739</accession>
<dbReference type="InterPro" id="IPR001680">
    <property type="entry name" value="WD40_rpt"/>
</dbReference>
<dbReference type="EMBL" id="CAJFCV020000001">
    <property type="protein sequence ID" value="CAG9084576.1"/>
    <property type="molecule type" value="Genomic_DNA"/>
</dbReference>
<reference evidence="15" key="1">
    <citation type="submission" date="2016-11" db="UniProtKB">
        <authorList>
            <consortium name="WormBaseParasite"/>
        </authorList>
    </citation>
    <scope>IDENTIFICATION</scope>
</reference>
<name>A0A1I7S739_BURXY</name>
<evidence type="ECO:0000256" key="8">
    <source>
        <dbReference type="PROSITE-ProRule" id="PRU00221"/>
    </source>
</evidence>
<evidence type="ECO:0000256" key="2">
    <source>
        <dbReference type="ARBA" id="ARBA00022490"/>
    </source>
</evidence>
<dbReference type="InterPro" id="IPR036322">
    <property type="entry name" value="WD40_repeat_dom_sf"/>
</dbReference>
<feature type="domain" description="Katanin p80 subunit C-terminal" evidence="11">
    <location>
        <begin position="407"/>
        <end position="543"/>
    </location>
</feature>
<dbReference type="WBParaSite" id="BXY_0882800.1">
    <property type="protein sequence ID" value="BXY_0882800.1"/>
    <property type="gene ID" value="BXY_0882800"/>
</dbReference>
<dbReference type="InterPro" id="IPR015943">
    <property type="entry name" value="WD40/YVTN_repeat-like_dom_sf"/>
</dbReference>
<proteinExistence type="predicted"/>
<dbReference type="Gene3D" id="2.130.10.10">
    <property type="entry name" value="YVTN repeat-like/Quinoprotein amine dehydrogenase"/>
    <property type="match status" value="1"/>
</dbReference>
<dbReference type="InterPro" id="IPR013979">
    <property type="entry name" value="TIF_beta_prop-like"/>
</dbReference>
<keyword evidence="14" id="KW-1185">Reference proteome</keyword>
<keyword evidence="6" id="KW-0648">Protein biosynthesis</keyword>
<evidence type="ECO:0000256" key="5">
    <source>
        <dbReference type="ARBA" id="ARBA00022737"/>
    </source>
</evidence>
<organism evidence="13 15">
    <name type="scientific">Bursaphelenchus xylophilus</name>
    <name type="common">Pinewood nematode worm</name>
    <name type="synonym">Aphelenchoides xylophilus</name>
    <dbReference type="NCBI Taxonomy" id="6326"/>
    <lineage>
        <taxon>Eukaryota</taxon>
        <taxon>Metazoa</taxon>
        <taxon>Ecdysozoa</taxon>
        <taxon>Nematoda</taxon>
        <taxon>Chromadorea</taxon>
        <taxon>Rhabditida</taxon>
        <taxon>Tylenchina</taxon>
        <taxon>Tylenchomorpha</taxon>
        <taxon>Aphelenchoidea</taxon>
        <taxon>Aphelenchoididae</taxon>
        <taxon>Bursaphelenchus</taxon>
    </lineage>
</organism>
<keyword evidence="3" id="KW-0396">Initiation factor</keyword>
<dbReference type="PANTHER" id="PTHR19845:SF0">
    <property type="entry name" value="KATANIN P80 WD40 REPEAT-CONTAINING SUBUNIT B1"/>
    <property type="match status" value="1"/>
</dbReference>
<gene>
    <name evidence="12" type="ORF">BXYJ_LOCUS1464</name>
</gene>
<sequence>MNLYIKKYPKNIKSGLLCPSKQCIILNYPLAILNYSSDSVLEIAEKNELADPVLTLNRDDQLLLLSGPSHRVVDIDSGKKLRDIYEHDGIIKAACWSPTSSNVFATAGTDSTVRTWDVRQHPAQTMAIRLKRYSCIQFSPDGRFLCFGGDNNINLMDLQNPRNLTTINSPSAVSEVKFNPVEYILASINTDKVVRFWDIDAKECIAQTLPLDIEPQTIEFSSCGKYLVSVSQNQINSFSFEPFDVIEQLNLNSPAHRVLLDFKICDDKMYYLSYDSKRREVAVESFQETEFNKDEALPALSPIPKDSGLNGHITDEGADIIKETNAITGFRNILSRSSSMSSARNLPLNRSRENSHSSLIDRKSSIDLSSMPDCSETIKEHNARIKKGSVTGKTNKSAEIVKRIELHSVTMDKLKARMQDCRRIQCLSRISSIEDTLQEAAKMPGAHMLVAVINAYRSQSPTLQLGFYAKVLIYVKQLLSHNNWDYVNLGMDLINGVLTDYGDVIKDTLTLSLTPSADDERIRHYIACKRALTEIYILAPTLSGRLNQHQNQVFSTLLPILKALVE</sequence>
<dbReference type="Pfam" id="PF08662">
    <property type="entry name" value="eIF2A"/>
    <property type="match status" value="1"/>
</dbReference>
<dbReference type="OrthoDB" id="10251605at2759"/>
<reference evidence="12" key="2">
    <citation type="submission" date="2020-09" db="EMBL/GenBank/DDBJ databases">
        <authorList>
            <person name="Kikuchi T."/>
        </authorList>
    </citation>
    <scope>NUCLEOTIDE SEQUENCE</scope>
    <source>
        <strain evidence="12">Ka4C1</strain>
    </source>
</reference>
<keyword evidence="5" id="KW-0677">Repeat</keyword>
<protein>
    <submittedName>
        <fullName evidence="12">(pine wood nematode) hypothetical protein</fullName>
    </submittedName>
</protein>
<dbReference type="AlphaFoldDB" id="A0A1I7S739"/>
<evidence type="ECO:0000256" key="3">
    <source>
        <dbReference type="ARBA" id="ARBA00022540"/>
    </source>
</evidence>
<evidence type="ECO:0000313" key="12">
    <source>
        <dbReference type="EMBL" id="CAD5209495.1"/>
    </source>
</evidence>
<evidence type="ECO:0000256" key="4">
    <source>
        <dbReference type="ARBA" id="ARBA00022574"/>
    </source>
</evidence>
<comment type="subcellular location">
    <subcellularLocation>
        <location evidence="1">Cytoplasm</location>
        <location evidence="1">Cytoskeleton</location>
    </subcellularLocation>
</comment>
<keyword evidence="7" id="KW-0206">Cytoskeleton</keyword>
<dbReference type="InterPro" id="IPR028021">
    <property type="entry name" value="Katanin_C-terminal"/>
</dbReference>
<dbReference type="InterPro" id="IPR019775">
    <property type="entry name" value="WD40_repeat_CS"/>
</dbReference>
<evidence type="ECO:0000259" key="10">
    <source>
        <dbReference type="Pfam" id="PF08662"/>
    </source>
</evidence>
<dbReference type="PANTHER" id="PTHR19845">
    <property type="entry name" value="KATANIN P80 SUBUNIT"/>
    <property type="match status" value="1"/>
</dbReference>
<feature type="domain" description="Translation initiation factor beta propellor-like" evidence="10">
    <location>
        <begin position="86"/>
        <end position="185"/>
    </location>
</feature>
<evidence type="ECO:0000256" key="7">
    <source>
        <dbReference type="ARBA" id="ARBA00023212"/>
    </source>
</evidence>
<dbReference type="Proteomes" id="UP000659654">
    <property type="component" value="Unassembled WGS sequence"/>
</dbReference>
<dbReference type="Pfam" id="PF13925">
    <property type="entry name" value="Katanin_con80"/>
    <property type="match status" value="1"/>
</dbReference>
<dbReference type="Proteomes" id="UP000095284">
    <property type="component" value="Unplaced"/>
</dbReference>
<dbReference type="eggNOG" id="KOG0267">
    <property type="taxonomic scope" value="Eukaryota"/>
</dbReference>
<evidence type="ECO:0000256" key="9">
    <source>
        <dbReference type="SAM" id="MobiDB-lite"/>
    </source>
</evidence>
<dbReference type="Proteomes" id="UP000582659">
    <property type="component" value="Unassembled WGS sequence"/>
</dbReference>
<dbReference type="EMBL" id="CAJFDI010000001">
    <property type="protein sequence ID" value="CAD5209495.1"/>
    <property type="molecule type" value="Genomic_DNA"/>
</dbReference>
<dbReference type="SMART" id="SM00320">
    <property type="entry name" value="WD40"/>
    <property type="match status" value="3"/>
</dbReference>
<dbReference type="PROSITE" id="PS50082">
    <property type="entry name" value="WD_REPEATS_2"/>
    <property type="match status" value="2"/>
</dbReference>
<evidence type="ECO:0000313" key="14">
    <source>
        <dbReference type="Proteomes" id="UP000659654"/>
    </source>
</evidence>
<dbReference type="PROSITE" id="PS00678">
    <property type="entry name" value="WD_REPEATS_1"/>
    <property type="match status" value="1"/>
</dbReference>
<feature type="repeat" description="WD" evidence="8">
    <location>
        <begin position="84"/>
        <end position="126"/>
    </location>
</feature>
<evidence type="ECO:0000256" key="6">
    <source>
        <dbReference type="ARBA" id="ARBA00022917"/>
    </source>
</evidence>
<keyword evidence="2" id="KW-0963">Cytoplasm</keyword>
<evidence type="ECO:0000259" key="11">
    <source>
        <dbReference type="Pfam" id="PF13925"/>
    </source>
</evidence>
<keyword evidence="4 8" id="KW-0853">WD repeat</keyword>
<dbReference type="SUPFAM" id="SSF50978">
    <property type="entry name" value="WD40 repeat-like"/>
    <property type="match status" value="1"/>
</dbReference>
<evidence type="ECO:0000256" key="1">
    <source>
        <dbReference type="ARBA" id="ARBA00004245"/>
    </source>
</evidence>
<dbReference type="GO" id="GO:0003743">
    <property type="term" value="F:translation initiation factor activity"/>
    <property type="evidence" value="ECO:0007669"/>
    <property type="project" value="UniProtKB-KW"/>
</dbReference>
<dbReference type="GO" id="GO:0008352">
    <property type="term" value="C:katanin complex"/>
    <property type="evidence" value="ECO:0007669"/>
    <property type="project" value="TreeGrafter"/>
</dbReference>
<dbReference type="GO" id="GO:0007019">
    <property type="term" value="P:microtubule depolymerization"/>
    <property type="evidence" value="ECO:0007669"/>
    <property type="project" value="TreeGrafter"/>
</dbReference>
<dbReference type="GO" id="GO:0008017">
    <property type="term" value="F:microtubule binding"/>
    <property type="evidence" value="ECO:0007669"/>
    <property type="project" value="InterPro"/>
</dbReference>
<evidence type="ECO:0000313" key="15">
    <source>
        <dbReference type="WBParaSite" id="BXY_0882800.1"/>
    </source>
</evidence>